<reference evidence="1" key="1">
    <citation type="submission" date="2021-05" db="EMBL/GenBank/DDBJ databases">
        <authorList>
            <person name="Scholz U."/>
            <person name="Mascher M."/>
            <person name="Fiebig A."/>
        </authorList>
    </citation>
    <scope>NUCLEOTIDE SEQUENCE [LARGE SCALE GENOMIC DNA]</scope>
</reference>
<dbReference type="Proteomes" id="UP001732700">
    <property type="component" value="Chromosome 7C"/>
</dbReference>
<dbReference type="EnsemblPlants" id="AVESA.00010b.r2.7CG0714950.2">
    <property type="protein sequence ID" value="AVESA.00010b.r2.7CG0714950.2.CDS"/>
    <property type="gene ID" value="AVESA.00010b.r2.7CG0714950"/>
</dbReference>
<sequence>MESPPFKIGQGRDRISNLPDDLLLGIIECLSLREAVRAGGVSRRWRHLPHQLSRLHLDADDFHGTTVHHVMEAFTGATRRLLSVCPPAECKCDCKCRRVVKTLILRFYLSDPHLSSISHVVEDTVTRGETQCFEFSVVPPSSELIADWRAEFGEADWRAEFGKQFINFSRASPVAFQWLTGLSLTSLKFSHSNLLSLIGACDRLKQLSLASCRLVKRSVLKIDVPNSVIDKLEFINFRCTRIDLVSVPKLTHLLCHDSCKENPPLLFGYVPGLLTVNLASHAKASQAPFALSECFSMNVRNLSTLYLSFEGHMVNFISAPTWIVTAITYICASSLPISAVYLLLQIWIQPERSKKLTAIFSNLKDVALWCFFPECGLNWTLFILEAAPALQMFTVNQTRHWCVQTSEDSAEKANVVWEPSKDLKHQNLKLLVMIGFEEEDKVVNFIRLVMELTTGLKTIKLQSQICQGSNAIDLDSLRKSGTDEASKHRIKERLTRGCSSSVEIIIC</sequence>
<accession>A0ACD6A7T3</accession>
<proteinExistence type="predicted"/>
<reference evidence="1" key="2">
    <citation type="submission" date="2025-09" db="UniProtKB">
        <authorList>
            <consortium name="EnsemblPlants"/>
        </authorList>
    </citation>
    <scope>IDENTIFICATION</scope>
</reference>
<protein>
    <submittedName>
        <fullName evidence="1">Uncharacterized protein</fullName>
    </submittedName>
</protein>
<evidence type="ECO:0000313" key="1">
    <source>
        <dbReference type="EnsemblPlants" id="AVESA.00010b.r2.7CG0714950.2.CDS"/>
    </source>
</evidence>
<evidence type="ECO:0000313" key="2">
    <source>
        <dbReference type="Proteomes" id="UP001732700"/>
    </source>
</evidence>
<organism evidence="1 2">
    <name type="scientific">Avena sativa</name>
    <name type="common">Oat</name>
    <dbReference type="NCBI Taxonomy" id="4498"/>
    <lineage>
        <taxon>Eukaryota</taxon>
        <taxon>Viridiplantae</taxon>
        <taxon>Streptophyta</taxon>
        <taxon>Embryophyta</taxon>
        <taxon>Tracheophyta</taxon>
        <taxon>Spermatophyta</taxon>
        <taxon>Magnoliopsida</taxon>
        <taxon>Liliopsida</taxon>
        <taxon>Poales</taxon>
        <taxon>Poaceae</taxon>
        <taxon>BOP clade</taxon>
        <taxon>Pooideae</taxon>
        <taxon>Poodae</taxon>
        <taxon>Poeae</taxon>
        <taxon>Poeae Chloroplast Group 1 (Aveneae type)</taxon>
        <taxon>Aveninae</taxon>
        <taxon>Avena</taxon>
    </lineage>
</organism>
<keyword evidence="2" id="KW-1185">Reference proteome</keyword>
<name>A0ACD6A7T3_AVESA</name>